<evidence type="ECO:0000313" key="3">
    <source>
        <dbReference type="Proteomes" id="UP000287609"/>
    </source>
</evidence>
<proteinExistence type="predicted"/>
<sequence length="475" mass="51756">MNAFYSVHITDGWLPALLFWLCVGLVVLLIVTQLGRGTRDAVAVQAAHESNTPHHKKYRSPRHRLVLELIIAVITGLVGFGIAAFLSEVINAFGVSLGWEVIRTIGLGLGVVGFGVAALIFARRWRKIFAALLVVVSLLTTAMGVNMIYGEYKTIGSIFNYDDSLNFSSADLRVNQAISVEEWKQEHASGRGQHYPDEGRRYTVNIPNTASGFHARKAIVWLPPAAFAARPPKLPVMVMLAGNPGSPGRYFQASNTVSLLEQYAKDHYGMAPIVVSPDQNGSDQINSLCADTATHGKAETYLTVDVPNWIKQHLPVEDAASQWTIGGFSQGGTCAVQLGPNHPNLFSYMVPVDTELEPTNGTVEKMVAQDFAGDRAAFERQIPTNAFRRHATPEQTLIIGAGAEDAESINNMITIGRVARESGVHVTELISRDAGHTWKAVNQVFAWALPWIATQQGLGDHAAPITDYPALEERQ</sequence>
<evidence type="ECO:0000256" key="1">
    <source>
        <dbReference type="SAM" id="Phobius"/>
    </source>
</evidence>
<gene>
    <name evidence="2" type="ORF">D2E26_0870</name>
</gene>
<dbReference type="PANTHER" id="PTHR48098">
    <property type="entry name" value="ENTEROCHELIN ESTERASE-RELATED"/>
    <property type="match status" value="1"/>
</dbReference>
<dbReference type="InterPro" id="IPR000801">
    <property type="entry name" value="Esterase-like"/>
</dbReference>
<dbReference type="EMBL" id="QXGM01000002">
    <property type="protein sequence ID" value="RSX54816.1"/>
    <property type="molecule type" value="Genomic_DNA"/>
</dbReference>
<keyword evidence="1" id="KW-1133">Transmembrane helix</keyword>
<name>A0A430FPS3_9BIFI</name>
<feature type="transmembrane region" description="Helical" evidence="1">
    <location>
        <begin position="12"/>
        <end position="31"/>
    </location>
</feature>
<dbReference type="Gene3D" id="3.40.50.1820">
    <property type="entry name" value="alpha/beta hydrolase"/>
    <property type="match status" value="1"/>
</dbReference>
<keyword evidence="1" id="KW-0472">Membrane</keyword>
<dbReference type="InterPro" id="IPR029058">
    <property type="entry name" value="AB_hydrolase_fold"/>
</dbReference>
<dbReference type="PANTHER" id="PTHR48098:SF1">
    <property type="entry name" value="DIACYLGLYCEROL ACYLTRANSFERASE_MYCOLYLTRANSFERASE AG85A"/>
    <property type="match status" value="1"/>
</dbReference>
<keyword evidence="3" id="KW-1185">Reference proteome</keyword>
<evidence type="ECO:0000313" key="2">
    <source>
        <dbReference type="EMBL" id="RSX54816.1"/>
    </source>
</evidence>
<keyword evidence="1" id="KW-0812">Transmembrane</keyword>
<dbReference type="Proteomes" id="UP000287609">
    <property type="component" value="Unassembled WGS sequence"/>
</dbReference>
<comment type="caution">
    <text evidence="2">The sequence shown here is derived from an EMBL/GenBank/DDBJ whole genome shotgun (WGS) entry which is preliminary data.</text>
</comment>
<dbReference type="InterPro" id="IPR050583">
    <property type="entry name" value="Mycobacterial_A85_antigen"/>
</dbReference>
<feature type="transmembrane region" description="Helical" evidence="1">
    <location>
        <begin position="128"/>
        <end position="149"/>
    </location>
</feature>
<dbReference type="OrthoDB" id="3723842at2"/>
<dbReference type="AlphaFoldDB" id="A0A430FPS3"/>
<protein>
    <submittedName>
        <fullName evidence="2">Esterase</fullName>
    </submittedName>
</protein>
<feature type="transmembrane region" description="Helical" evidence="1">
    <location>
        <begin position="65"/>
        <end position="86"/>
    </location>
</feature>
<reference evidence="2 3" key="1">
    <citation type="submission" date="2018-09" db="EMBL/GenBank/DDBJ databases">
        <title>Characterization of the phylogenetic diversity of five novel species belonging to the genus Bifidobacterium.</title>
        <authorList>
            <person name="Lugli G.A."/>
            <person name="Duranti S."/>
            <person name="Milani C."/>
        </authorList>
    </citation>
    <scope>NUCLEOTIDE SEQUENCE [LARGE SCALE GENOMIC DNA]</scope>
    <source>
        <strain evidence="2 3">2036B</strain>
    </source>
</reference>
<dbReference type="GO" id="GO:0016747">
    <property type="term" value="F:acyltransferase activity, transferring groups other than amino-acyl groups"/>
    <property type="evidence" value="ECO:0007669"/>
    <property type="project" value="TreeGrafter"/>
</dbReference>
<organism evidence="2 3">
    <name type="scientific">Bifidobacterium dolichotidis</name>
    <dbReference type="NCBI Taxonomy" id="2306976"/>
    <lineage>
        <taxon>Bacteria</taxon>
        <taxon>Bacillati</taxon>
        <taxon>Actinomycetota</taxon>
        <taxon>Actinomycetes</taxon>
        <taxon>Bifidobacteriales</taxon>
        <taxon>Bifidobacteriaceae</taxon>
        <taxon>Bifidobacterium</taxon>
    </lineage>
</organism>
<dbReference type="Pfam" id="PF00756">
    <property type="entry name" value="Esterase"/>
    <property type="match status" value="1"/>
</dbReference>
<dbReference type="SUPFAM" id="SSF53474">
    <property type="entry name" value="alpha/beta-Hydrolases"/>
    <property type="match status" value="1"/>
</dbReference>
<accession>A0A430FPS3</accession>
<feature type="transmembrane region" description="Helical" evidence="1">
    <location>
        <begin position="101"/>
        <end position="121"/>
    </location>
</feature>